<reference evidence="1 2" key="1">
    <citation type="journal article" date="2016" name="Nat. Commun.">
        <title>Thousands of microbial genomes shed light on interconnected biogeochemical processes in an aquifer system.</title>
        <authorList>
            <person name="Anantharaman K."/>
            <person name="Brown C.T."/>
            <person name="Hug L.A."/>
            <person name="Sharon I."/>
            <person name="Castelle C.J."/>
            <person name="Probst A.J."/>
            <person name="Thomas B.C."/>
            <person name="Singh A."/>
            <person name="Wilkins M.J."/>
            <person name="Karaoz U."/>
            <person name="Brodie E.L."/>
            <person name="Williams K.H."/>
            <person name="Hubbard S.S."/>
            <person name="Banfield J.F."/>
        </authorList>
    </citation>
    <scope>NUCLEOTIDE SEQUENCE [LARGE SCALE GENOMIC DNA]</scope>
</reference>
<dbReference type="EMBL" id="MGKP01000012">
    <property type="protein sequence ID" value="OGN28806.1"/>
    <property type="molecule type" value="Genomic_DNA"/>
</dbReference>
<dbReference type="Proteomes" id="UP000179047">
    <property type="component" value="Unassembled WGS sequence"/>
</dbReference>
<comment type="caution">
    <text evidence="1">The sequence shown here is derived from an EMBL/GenBank/DDBJ whole genome shotgun (WGS) entry which is preliminary data.</text>
</comment>
<dbReference type="AlphaFoldDB" id="A0A1F8GVX4"/>
<accession>A0A1F8GVX4</accession>
<dbReference type="STRING" id="1802701.A3A33_03430"/>
<gene>
    <name evidence="1" type="ORF">A3A33_03430</name>
</gene>
<protein>
    <submittedName>
        <fullName evidence="1">Uncharacterized protein</fullName>
    </submittedName>
</protein>
<name>A0A1F8GVX4_9BACT</name>
<evidence type="ECO:0000313" key="2">
    <source>
        <dbReference type="Proteomes" id="UP000179047"/>
    </source>
</evidence>
<proteinExistence type="predicted"/>
<sequence>MANYDAAIIAVVEQLLLKDKKKLVTGERTYDSDREIVRLLDPGKEPSWNARDIVAKTRCGGLYSITQTAENWVIRWAVYDHFNKYCEANPLPAVAEFSILAPGEDAPSCADCGSLMVRDQTWYKCLNCGSTLGRS</sequence>
<evidence type="ECO:0000313" key="1">
    <source>
        <dbReference type="EMBL" id="OGN28806.1"/>
    </source>
</evidence>
<organism evidence="1 2">
    <name type="scientific">Candidatus Yanofskybacteria bacterium RIFCSPLOWO2_01_FULL_49_25</name>
    <dbReference type="NCBI Taxonomy" id="1802701"/>
    <lineage>
        <taxon>Bacteria</taxon>
        <taxon>Candidatus Yanofskyibacteriota</taxon>
    </lineage>
</organism>